<evidence type="ECO:0000313" key="3">
    <source>
        <dbReference type="Proteomes" id="UP000194260"/>
    </source>
</evidence>
<evidence type="ECO:0000313" key="1">
    <source>
        <dbReference type="EMBL" id="ARR00747.1"/>
    </source>
</evidence>
<dbReference type="EMBL" id="JAZBRD010000001">
    <property type="protein sequence ID" value="MEE3743932.1"/>
    <property type="molecule type" value="Genomic_DNA"/>
</dbReference>
<gene>
    <name evidence="1" type="ORF">CSUIS_0934</name>
    <name evidence="2" type="ORF">V2I23_01310</name>
</gene>
<dbReference type="AlphaFoldDB" id="A0A1X9SWV2"/>
<reference evidence="3" key="1">
    <citation type="journal article" date="2017" name="Genome Biol. Evol.">
        <title>Comparative Genomic Analysis Identifies a Campylobacter Clade Deficient in Selenium Metabolism.</title>
        <authorList>
            <person name="Miller W.G."/>
            <person name="Yee E."/>
            <person name="Lopes B.S."/>
            <person name="Chapman M.H."/>
            <person name="Huynh S."/>
            <person name="Bono J.L."/>
            <person name="Parker C.T."/>
            <person name="Strachan N.J.C."/>
            <person name="Forbes K.J."/>
        </authorList>
    </citation>
    <scope>NUCLEOTIDE SEQUENCE [LARGE SCALE GENOMIC DNA]</scope>
    <source>
        <strain evidence="3">RM6137</strain>
    </source>
</reference>
<dbReference type="Proteomes" id="UP000194260">
    <property type="component" value="Chromosome"/>
</dbReference>
<proteinExistence type="predicted"/>
<organism evidence="1 3">
    <name type="scientific">Campylobacter porcelli</name>
    <dbReference type="NCBI Taxonomy" id="1660073"/>
    <lineage>
        <taxon>Bacteria</taxon>
        <taxon>Pseudomonadati</taxon>
        <taxon>Campylobacterota</taxon>
        <taxon>Epsilonproteobacteria</taxon>
        <taxon>Campylobacterales</taxon>
        <taxon>Campylobacteraceae</taxon>
        <taxon>Campylobacter</taxon>
    </lineage>
</organism>
<reference evidence="1" key="2">
    <citation type="journal article" date="2017" name="Genome Biol. Evol.">
        <title>Comparative genomic analysis identifies a Campylobacter clade deficient in selenium metabolism.</title>
        <authorList>
            <person name="Miller W.G."/>
            <person name="Yee E."/>
            <person name="Lopes B.S."/>
            <person name="Chapman M.H."/>
            <person name="Huynh S."/>
            <person name="Bono J.L."/>
            <person name="Parker C.T."/>
            <person name="Strachan N.J.C."/>
            <person name="Forbes K.J."/>
        </authorList>
    </citation>
    <scope>NUCLEOTIDE SEQUENCE [LARGE SCALE GENOMIC DNA]</scope>
    <source>
        <strain evidence="1">RM6137</strain>
    </source>
</reference>
<dbReference type="Proteomes" id="UP001331664">
    <property type="component" value="Unassembled WGS sequence"/>
</dbReference>
<evidence type="ECO:0000313" key="2">
    <source>
        <dbReference type="EMBL" id="MEE3743932.1"/>
    </source>
</evidence>
<sequence>MSNLTAKERDELEHIFTQIQISRFKFNIYRYYKTLNKKSQFAIRLLRYKTKRLLK</sequence>
<reference evidence="2 4" key="3">
    <citation type="submission" date="2024-01" db="EMBL/GenBank/DDBJ databases">
        <title>Campylobacter porcellus sp. nov.</title>
        <authorList>
            <person name="Papic B."/>
            <person name="Gruntar I."/>
        </authorList>
    </citation>
    <scope>NUCLEOTIDE SEQUENCE [LARGE SCALE GENOMIC DNA]</scope>
    <source>
        <strain evidence="2 4">CX2-4855-23</strain>
    </source>
</reference>
<dbReference type="EMBL" id="CP018789">
    <property type="protein sequence ID" value="ARR00747.1"/>
    <property type="molecule type" value="Genomic_DNA"/>
</dbReference>
<dbReference type="STRING" id="1660073.CSUIS_0934"/>
<dbReference type="KEGG" id="camy:CSUIS_0934"/>
<name>A0A1X9SWV2_9BACT</name>
<evidence type="ECO:0000313" key="4">
    <source>
        <dbReference type="Proteomes" id="UP001331664"/>
    </source>
</evidence>
<accession>A0A1X9SWV2</accession>
<dbReference type="RefSeq" id="WP_180379353.1">
    <property type="nucleotide sequence ID" value="NZ_CP018789.1"/>
</dbReference>
<protein>
    <submittedName>
        <fullName evidence="1">Uncharacterized protein</fullName>
    </submittedName>
</protein>
<keyword evidence="4" id="KW-1185">Reference proteome</keyword>